<keyword evidence="5" id="KW-0812">Transmembrane</keyword>
<comment type="subcellular location">
    <subcellularLocation>
        <location evidence="1">Endoplasmic reticulum membrane</location>
        <topology evidence="1">Single-pass membrane protein</topology>
    </subcellularLocation>
</comment>
<dbReference type="Gene3D" id="3.40.50.2000">
    <property type="entry name" value="Glycogen Phosphorylase B"/>
    <property type="match status" value="1"/>
</dbReference>
<dbReference type="PANTHER" id="PTHR13036">
    <property type="entry name" value="BETA1,4 MANNOSYLTRANSFERASE"/>
    <property type="match status" value="1"/>
</dbReference>
<evidence type="ECO:0000256" key="8">
    <source>
        <dbReference type="ARBA" id="ARBA00023136"/>
    </source>
</evidence>
<evidence type="ECO:0000256" key="11">
    <source>
        <dbReference type="ARBA" id="ARBA00033088"/>
    </source>
</evidence>
<comment type="pathway">
    <text evidence="2">Protein modification; protein glycosylation.</text>
</comment>
<name>A0A6M2DI24_XENCH</name>
<dbReference type="FunFam" id="3.40.50.2000:FF:000109">
    <property type="entry name" value="Chitobiosyldiphosphodolichol beta-mannosyltransferase"/>
    <property type="match status" value="1"/>
</dbReference>
<evidence type="ECO:0000256" key="12">
    <source>
        <dbReference type="ARBA" id="ARBA00045071"/>
    </source>
</evidence>
<dbReference type="GO" id="GO:0004578">
    <property type="term" value="F:chitobiosyldiphosphodolichol beta-mannosyltransferase activity"/>
    <property type="evidence" value="ECO:0007669"/>
    <property type="project" value="UniProtKB-EC"/>
</dbReference>
<dbReference type="Pfam" id="PF00534">
    <property type="entry name" value="Glycos_transf_1"/>
    <property type="match status" value="1"/>
</dbReference>
<keyword evidence="4 14" id="KW-0808">Transferase</keyword>
<organism evidence="14">
    <name type="scientific">Xenopsylla cheopis</name>
    <name type="common">Oriental rat flea</name>
    <name type="synonym">Pulex cheopis</name>
    <dbReference type="NCBI Taxonomy" id="163159"/>
    <lineage>
        <taxon>Eukaryota</taxon>
        <taxon>Metazoa</taxon>
        <taxon>Ecdysozoa</taxon>
        <taxon>Arthropoda</taxon>
        <taxon>Hexapoda</taxon>
        <taxon>Insecta</taxon>
        <taxon>Pterygota</taxon>
        <taxon>Neoptera</taxon>
        <taxon>Endopterygota</taxon>
        <taxon>Siphonaptera</taxon>
        <taxon>Pulicidae</taxon>
        <taxon>Xenopsyllinae</taxon>
        <taxon>Xenopsylla</taxon>
    </lineage>
</organism>
<evidence type="ECO:0000256" key="6">
    <source>
        <dbReference type="ARBA" id="ARBA00022824"/>
    </source>
</evidence>
<sequence length="428" mass="49353">MSDKNPKNVAVVVLGDIGRSPRMQYHAESLLNSGYNVDLIGYGDTKPIDNLLEHSNINIINLPPFPSTTLPKTITYVLKTIWQSLCLLCILFYKRKSDYVLCQNPPAIPTLYVCWFYCLIVRANFIIDWHNYAHTIMALSLHKEHKLVKLASFIESFFGRLANGHLCVTKAMKFDLKKTWKIKATTLYDRPQESFKSITLEEKHDLFERLADEYPVFKSVDSGNIFTHVVDGNVELKSDRPGLLVSSTSWTEDEDFEILLNVFKEYDESLIDNGLPKLICVITGKGPLKDFYTEQIKKLQLKHISVVTPWLESQDYPKLLASADLGVCLHTSTSGLDLPMKIVDMFGCGLPVCAYKFKCLNELVKHEKNGYVFQDYLQLKTQIFNWFKDFPNNEEENAKQNEIRNNIKEFQELGWSENWKINAFPYFN</sequence>
<dbReference type="AlphaFoldDB" id="A0A6M2DI24"/>
<evidence type="ECO:0000256" key="5">
    <source>
        <dbReference type="ARBA" id="ARBA00022692"/>
    </source>
</evidence>
<evidence type="ECO:0000313" key="14">
    <source>
        <dbReference type="EMBL" id="NOV45949.1"/>
    </source>
</evidence>
<evidence type="ECO:0000256" key="1">
    <source>
        <dbReference type="ARBA" id="ARBA00004389"/>
    </source>
</evidence>
<evidence type="ECO:0000256" key="9">
    <source>
        <dbReference type="ARBA" id="ARBA00031434"/>
    </source>
</evidence>
<protein>
    <recommendedName>
        <fullName evidence="10">Beta-1,4-mannosyltransferase</fullName>
    </recommendedName>
    <alternativeName>
        <fullName evidence="11">GDP-Man:GlcNAc2-PP-dolichol mannosyltransferase</fullName>
    </alternativeName>
    <alternativeName>
        <fullName evidence="9">GDP-mannose-dolichol diphosphochitobiose mannosyltransferase</fullName>
    </alternativeName>
</protein>
<evidence type="ECO:0000256" key="3">
    <source>
        <dbReference type="ARBA" id="ARBA00022676"/>
    </source>
</evidence>
<evidence type="ECO:0000256" key="4">
    <source>
        <dbReference type="ARBA" id="ARBA00022679"/>
    </source>
</evidence>
<proteinExistence type="predicted"/>
<evidence type="ECO:0000256" key="7">
    <source>
        <dbReference type="ARBA" id="ARBA00022989"/>
    </source>
</evidence>
<keyword evidence="3 14" id="KW-0328">Glycosyltransferase</keyword>
<reference evidence="14" key="1">
    <citation type="submission" date="2020-03" db="EMBL/GenBank/DDBJ databases">
        <title>Transcriptomic Profiling of the Digestive Tract of the Rat Flea, Xenopsylla cheopis, Following Blood Feeding and Infection with Yersinia pestis.</title>
        <authorList>
            <person name="Bland D.M."/>
            <person name="Martens C.A."/>
            <person name="Virtaneva K."/>
            <person name="Kanakabandi K."/>
            <person name="Long D."/>
            <person name="Rosenke R."/>
            <person name="Saturday G.A."/>
            <person name="Hoyt F.H."/>
            <person name="Bruno D.P."/>
            <person name="Ribeiro J.M.C."/>
            <person name="Hinnebusch J."/>
        </authorList>
    </citation>
    <scope>NUCLEOTIDE SEQUENCE</scope>
</reference>
<dbReference type="SUPFAM" id="SSF53756">
    <property type="entry name" value="UDP-Glycosyltransferase/glycogen phosphorylase"/>
    <property type="match status" value="1"/>
</dbReference>
<dbReference type="PANTHER" id="PTHR13036:SF0">
    <property type="entry name" value="CHITOBIOSYLDIPHOSPHODOLICHOL BETA-MANNOSYLTRANSFERASE"/>
    <property type="match status" value="1"/>
</dbReference>
<dbReference type="EMBL" id="GIIL01002223">
    <property type="protein sequence ID" value="NOV45949.1"/>
    <property type="molecule type" value="Transcribed_RNA"/>
</dbReference>
<evidence type="ECO:0000259" key="13">
    <source>
        <dbReference type="Pfam" id="PF00534"/>
    </source>
</evidence>
<feature type="domain" description="Glycosyl transferase family 1" evidence="13">
    <location>
        <begin position="239"/>
        <end position="389"/>
    </location>
</feature>
<evidence type="ECO:0000256" key="10">
    <source>
        <dbReference type="ARBA" id="ARBA00031566"/>
    </source>
</evidence>
<dbReference type="CDD" id="cd03816">
    <property type="entry name" value="GT33_ALG1-like"/>
    <property type="match status" value="1"/>
</dbReference>
<dbReference type="GO" id="GO:0005789">
    <property type="term" value="C:endoplasmic reticulum membrane"/>
    <property type="evidence" value="ECO:0007669"/>
    <property type="project" value="UniProtKB-SubCell"/>
</dbReference>
<keyword evidence="6" id="KW-0256">Endoplasmic reticulum</keyword>
<evidence type="ECO:0000256" key="2">
    <source>
        <dbReference type="ARBA" id="ARBA00004922"/>
    </source>
</evidence>
<keyword evidence="7" id="KW-1133">Transmembrane helix</keyword>
<dbReference type="InterPro" id="IPR001296">
    <property type="entry name" value="Glyco_trans_1"/>
</dbReference>
<dbReference type="InterPro" id="IPR026051">
    <property type="entry name" value="ALG1-like"/>
</dbReference>
<comment type="catalytic activity">
    <reaction evidence="12">
        <text>an N,N'-diacetylchitobiosyl-diphospho-di-trans,poly-cis-dolichol + GDP-alpha-D-mannose = a beta-D-Man-(1-&gt;4)-beta-D-GlcNAc-(1-&gt;4)-alpha-D-GlcNAc-diphospho-di-trans,poly-cis-dolichol + GDP + H(+)</text>
        <dbReference type="Rhea" id="RHEA:13865"/>
        <dbReference type="Rhea" id="RHEA-COMP:19510"/>
        <dbReference type="Rhea" id="RHEA-COMP:19511"/>
        <dbReference type="ChEBI" id="CHEBI:15378"/>
        <dbReference type="ChEBI" id="CHEBI:57269"/>
        <dbReference type="ChEBI" id="CHEBI:57527"/>
        <dbReference type="ChEBI" id="CHEBI:58189"/>
        <dbReference type="ChEBI" id="CHEBI:58472"/>
        <dbReference type="EC" id="2.4.1.142"/>
    </reaction>
    <physiologicalReaction direction="left-to-right" evidence="12">
        <dbReference type="Rhea" id="RHEA:13866"/>
    </physiologicalReaction>
</comment>
<accession>A0A6M2DI24</accession>
<keyword evidence="8" id="KW-0472">Membrane</keyword>